<dbReference type="EMBL" id="JACGWN010000006">
    <property type="protein sequence ID" value="KAL0446846.1"/>
    <property type="molecule type" value="Genomic_DNA"/>
</dbReference>
<feature type="region of interest" description="Disordered" evidence="7">
    <location>
        <begin position="46"/>
        <end position="68"/>
    </location>
</feature>
<evidence type="ECO:0000256" key="5">
    <source>
        <dbReference type="ARBA" id="ARBA00023136"/>
    </source>
</evidence>
<dbReference type="Pfam" id="PF02453">
    <property type="entry name" value="Reticulon"/>
    <property type="match status" value="1"/>
</dbReference>
<evidence type="ECO:0000256" key="3">
    <source>
        <dbReference type="ARBA" id="ARBA00022824"/>
    </source>
</evidence>
<keyword evidence="5 6" id="KW-0472">Membrane</keyword>
<dbReference type="GO" id="GO:0009617">
    <property type="term" value="P:response to bacterium"/>
    <property type="evidence" value="ECO:0007669"/>
    <property type="project" value="InterPro"/>
</dbReference>
<evidence type="ECO:0000259" key="8">
    <source>
        <dbReference type="PROSITE" id="PS50845"/>
    </source>
</evidence>
<sequence>MTKFFHSHNVNFLLLHEDKEWLIQNESLVLLEWDELRLGNSDAITEAQPGNLETPPENSVPAPPSPGPAPEPVTLPNICLRTVSFVLGSQTPCCTQGIHLIHEHSQYQNPLSDWLFTKFNRILLKFYDVSSGRDLKTFILAIAFLWILSGIGNYFSSLNLLYTGFLCLITLPALYERYQDEVDYLAGKGNRNMKKLYKKLDSKFLNKIPRGPVKEKKKF</sequence>
<feature type="domain" description="Reticulon" evidence="8">
    <location>
        <begin position="108"/>
        <end position="218"/>
    </location>
</feature>
<evidence type="ECO:0000256" key="4">
    <source>
        <dbReference type="ARBA" id="ARBA00022989"/>
    </source>
</evidence>
<evidence type="ECO:0000256" key="2">
    <source>
        <dbReference type="ARBA" id="ARBA00022692"/>
    </source>
</evidence>
<reference evidence="9" key="2">
    <citation type="journal article" date="2024" name="Plant">
        <title>Genomic evolution and insights into agronomic trait innovations of Sesamum species.</title>
        <authorList>
            <person name="Miao H."/>
            <person name="Wang L."/>
            <person name="Qu L."/>
            <person name="Liu H."/>
            <person name="Sun Y."/>
            <person name="Le M."/>
            <person name="Wang Q."/>
            <person name="Wei S."/>
            <person name="Zheng Y."/>
            <person name="Lin W."/>
            <person name="Duan Y."/>
            <person name="Cao H."/>
            <person name="Xiong S."/>
            <person name="Wang X."/>
            <person name="Wei L."/>
            <person name="Li C."/>
            <person name="Ma Q."/>
            <person name="Ju M."/>
            <person name="Zhao R."/>
            <person name="Li G."/>
            <person name="Mu C."/>
            <person name="Tian Q."/>
            <person name="Mei H."/>
            <person name="Zhang T."/>
            <person name="Gao T."/>
            <person name="Zhang H."/>
        </authorList>
    </citation>
    <scope>NUCLEOTIDE SEQUENCE</scope>
    <source>
        <strain evidence="9">KEN1</strain>
    </source>
</reference>
<evidence type="ECO:0000256" key="6">
    <source>
        <dbReference type="RuleBase" id="RU363132"/>
    </source>
</evidence>
<evidence type="ECO:0000313" key="9">
    <source>
        <dbReference type="EMBL" id="KAL0446846.1"/>
    </source>
</evidence>
<proteinExistence type="predicted"/>
<comment type="subcellular location">
    <subcellularLocation>
        <location evidence="1 6">Endoplasmic reticulum membrane</location>
        <topology evidence="1 6">Multi-pass membrane protein</topology>
    </subcellularLocation>
</comment>
<dbReference type="PANTHER" id="PTHR10994:SF157">
    <property type="entry name" value="RETICULON-LIKE PROTEIN B14"/>
    <property type="match status" value="1"/>
</dbReference>
<dbReference type="InterPro" id="IPR003388">
    <property type="entry name" value="Reticulon"/>
</dbReference>
<dbReference type="AlphaFoldDB" id="A0AAW2X436"/>
<organism evidence="9">
    <name type="scientific">Sesamum latifolium</name>
    <dbReference type="NCBI Taxonomy" id="2727402"/>
    <lineage>
        <taxon>Eukaryota</taxon>
        <taxon>Viridiplantae</taxon>
        <taxon>Streptophyta</taxon>
        <taxon>Embryophyta</taxon>
        <taxon>Tracheophyta</taxon>
        <taxon>Spermatophyta</taxon>
        <taxon>Magnoliopsida</taxon>
        <taxon>eudicotyledons</taxon>
        <taxon>Gunneridae</taxon>
        <taxon>Pentapetalae</taxon>
        <taxon>asterids</taxon>
        <taxon>lamiids</taxon>
        <taxon>Lamiales</taxon>
        <taxon>Pedaliaceae</taxon>
        <taxon>Sesamum</taxon>
    </lineage>
</organism>
<dbReference type="InterPro" id="IPR045064">
    <property type="entry name" value="Reticulon-like"/>
</dbReference>
<evidence type="ECO:0000256" key="7">
    <source>
        <dbReference type="SAM" id="MobiDB-lite"/>
    </source>
</evidence>
<keyword evidence="3 6" id="KW-0256">Endoplasmic reticulum</keyword>
<comment type="caution">
    <text evidence="9">The sequence shown here is derived from an EMBL/GenBank/DDBJ whole genome shotgun (WGS) entry which is preliminary data.</text>
</comment>
<dbReference type="PANTHER" id="PTHR10994">
    <property type="entry name" value="RETICULON"/>
    <property type="match status" value="1"/>
</dbReference>
<evidence type="ECO:0000256" key="1">
    <source>
        <dbReference type="ARBA" id="ARBA00004477"/>
    </source>
</evidence>
<feature type="transmembrane region" description="Helical" evidence="6">
    <location>
        <begin position="135"/>
        <end position="155"/>
    </location>
</feature>
<comment type="caution">
    <text evidence="6">Lacks conserved residue(s) required for the propagation of feature annotation.</text>
</comment>
<keyword evidence="2 6" id="KW-0812">Transmembrane</keyword>
<dbReference type="GO" id="GO:0005789">
    <property type="term" value="C:endoplasmic reticulum membrane"/>
    <property type="evidence" value="ECO:0007669"/>
    <property type="project" value="UniProtKB-SubCell"/>
</dbReference>
<gene>
    <name evidence="9" type="ORF">Slati_1812500</name>
</gene>
<keyword evidence="4 6" id="KW-1133">Transmembrane helix</keyword>
<accession>A0AAW2X436</accession>
<protein>
    <recommendedName>
        <fullName evidence="6">Reticulon-like protein</fullName>
    </recommendedName>
</protein>
<reference evidence="9" key="1">
    <citation type="submission" date="2020-06" db="EMBL/GenBank/DDBJ databases">
        <authorList>
            <person name="Li T."/>
            <person name="Hu X."/>
            <person name="Zhang T."/>
            <person name="Song X."/>
            <person name="Zhang H."/>
            <person name="Dai N."/>
            <person name="Sheng W."/>
            <person name="Hou X."/>
            <person name="Wei L."/>
        </authorList>
    </citation>
    <scope>NUCLEOTIDE SEQUENCE</scope>
    <source>
        <strain evidence="9">KEN1</strain>
        <tissue evidence="9">Leaf</tissue>
    </source>
</reference>
<name>A0AAW2X436_9LAMI</name>
<dbReference type="PROSITE" id="PS50845">
    <property type="entry name" value="RETICULON"/>
    <property type="match status" value="1"/>
</dbReference>